<protein>
    <recommendedName>
        <fullName evidence="2">Type-4 uracil-DNA glycosylase</fullName>
    </recommendedName>
</protein>
<dbReference type="Gene3D" id="3.40.470.10">
    <property type="entry name" value="Uracil-DNA glycosylase-like domain"/>
    <property type="match status" value="1"/>
</dbReference>
<evidence type="ECO:0000256" key="7">
    <source>
        <dbReference type="ARBA" id="ARBA00023004"/>
    </source>
</evidence>
<dbReference type="SMART" id="SM00986">
    <property type="entry name" value="UDG"/>
    <property type="match status" value="1"/>
</dbReference>
<evidence type="ECO:0000256" key="8">
    <source>
        <dbReference type="ARBA" id="ARBA00023014"/>
    </source>
</evidence>
<evidence type="ECO:0000259" key="10">
    <source>
        <dbReference type="SMART" id="SM00986"/>
    </source>
</evidence>
<evidence type="ECO:0000256" key="1">
    <source>
        <dbReference type="ARBA" id="ARBA00006521"/>
    </source>
</evidence>
<keyword evidence="8" id="KW-0411">Iron-sulfur</keyword>
<dbReference type="SMART" id="SM00987">
    <property type="entry name" value="UreE_C"/>
    <property type="match status" value="1"/>
</dbReference>
<evidence type="ECO:0000313" key="12">
    <source>
        <dbReference type="Proteomes" id="UP001499942"/>
    </source>
</evidence>
<dbReference type="PANTHER" id="PTHR33693:SF9">
    <property type="entry name" value="TYPE-4 URACIL-DNA GLYCOSYLASE"/>
    <property type="match status" value="1"/>
</dbReference>
<keyword evidence="9" id="KW-0234">DNA repair</keyword>
<keyword evidence="3" id="KW-0004">4Fe-4S</keyword>
<comment type="caution">
    <text evidence="11">The sequence shown here is derived from an EMBL/GenBank/DDBJ whole genome shotgun (WGS) entry which is preliminary data.</text>
</comment>
<dbReference type="Pfam" id="PF03167">
    <property type="entry name" value="UDG"/>
    <property type="match status" value="1"/>
</dbReference>
<evidence type="ECO:0000256" key="6">
    <source>
        <dbReference type="ARBA" id="ARBA00022801"/>
    </source>
</evidence>
<evidence type="ECO:0000256" key="9">
    <source>
        <dbReference type="ARBA" id="ARBA00023204"/>
    </source>
</evidence>
<dbReference type="CDD" id="cd10030">
    <property type="entry name" value="UDG-F4_TTUDGA_SPO1dp_like"/>
    <property type="match status" value="1"/>
</dbReference>
<evidence type="ECO:0000256" key="3">
    <source>
        <dbReference type="ARBA" id="ARBA00022485"/>
    </source>
</evidence>
<dbReference type="InterPro" id="IPR036895">
    <property type="entry name" value="Uracil-DNA_glycosylase-like_sf"/>
</dbReference>
<comment type="similarity">
    <text evidence="1">Belongs to the uracil-DNA glycosylase (UDG) superfamily. Type 4 (UDGa) family.</text>
</comment>
<dbReference type="Proteomes" id="UP001499942">
    <property type="component" value="Unassembled WGS sequence"/>
</dbReference>
<dbReference type="EMBL" id="BAAASR010000021">
    <property type="protein sequence ID" value="GAA2504170.1"/>
    <property type="molecule type" value="Genomic_DNA"/>
</dbReference>
<keyword evidence="7" id="KW-0408">Iron</keyword>
<feature type="domain" description="Uracil-DNA glycosylase-like" evidence="10">
    <location>
        <begin position="49"/>
        <end position="213"/>
    </location>
</feature>
<dbReference type="InterPro" id="IPR051536">
    <property type="entry name" value="UDG_Type-4/5"/>
</dbReference>
<evidence type="ECO:0000256" key="5">
    <source>
        <dbReference type="ARBA" id="ARBA00022763"/>
    </source>
</evidence>
<evidence type="ECO:0000313" key="11">
    <source>
        <dbReference type="EMBL" id="GAA2504170.1"/>
    </source>
</evidence>
<organism evidence="11 12">
    <name type="scientific">Streptomyces gobitricini</name>
    <dbReference type="NCBI Taxonomy" id="68211"/>
    <lineage>
        <taxon>Bacteria</taxon>
        <taxon>Bacillati</taxon>
        <taxon>Actinomycetota</taxon>
        <taxon>Actinomycetes</taxon>
        <taxon>Kitasatosporales</taxon>
        <taxon>Streptomycetaceae</taxon>
        <taxon>Streptomyces</taxon>
    </lineage>
</organism>
<keyword evidence="5" id="KW-0227">DNA damage</keyword>
<evidence type="ECO:0000256" key="2">
    <source>
        <dbReference type="ARBA" id="ARBA00019403"/>
    </source>
</evidence>
<keyword evidence="6" id="KW-0378">Hydrolase</keyword>
<evidence type="ECO:0000256" key="4">
    <source>
        <dbReference type="ARBA" id="ARBA00022723"/>
    </source>
</evidence>
<proteinExistence type="inferred from homology"/>
<dbReference type="SUPFAM" id="SSF52141">
    <property type="entry name" value="Uracil-DNA glycosylase-like"/>
    <property type="match status" value="1"/>
</dbReference>
<keyword evidence="4" id="KW-0479">Metal-binding</keyword>
<name>A0ABN3MM20_9ACTN</name>
<reference evidence="11 12" key="1">
    <citation type="journal article" date="2019" name="Int. J. Syst. Evol. Microbiol.">
        <title>The Global Catalogue of Microorganisms (GCM) 10K type strain sequencing project: providing services to taxonomists for standard genome sequencing and annotation.</title>
        <authorList>
            <consortium name="The Broad Institute Genomics Platform"/>
            <consortium name="The Broad Institute Genome Sequencing Center for Infectious Disease"/>
            <person name="Wu L."/>
            <person name="Ma J."/>
        </authorList>
    </citation>
    <scope>NUCLEOTIDE SEQUENCE [LARGE SCALE GENOMIC DNA]</scope>
    <source>
        <strain evidence="11 12">JCM 5062</strain>
    </source>
</reference>
<dbReference type="InterPro" id="IPR005273">
    <property type="entry name" value="Ura-DNA_glyco_family4"/>
</dbReference>
<dbReference type="RefSeq" id="WP_344363290.1">
    <property type="nucleotide sequence ID" value="NZ_BAAASR010000021.1"/>
</dbReference>
<dbReference type="NCBIfam" id="TIGR00758">
    <property type="entry name" value="UDG_fam4"/>
    <property type="match status" value="1"/>
</dbReference>
<accession>A0ABN3MM20</accession>
<keyword evidence="12" id="KW-1185">Reference proteome</keyword>
<dbReference type="InterPro" id="IPR005122">
    <property type="entry name" value="Uracil-DNA_glycosylase-like"/>
</dbReference>
<dbReference type="NCBIfam" id="TIGR03914">
    <property type="entry name" value="UDG_fam_dom"/>
    <property type="match status" value="1"/>
</dbReference>
<dbReference type="PANTHER" id="PTHR33693">
    <property type="entry name" value="TYPE-5 URACIL-DNA GLYCOSYLASE"/>
    <property type="match status" value="1"/>
</dbReference>
<sequence length="220" mass="23422">MTGRKGAAPEDAYTAEPFVPEGAGVEVLREAAAGCRGCPLHREATQTVFGAGNAHGRVLLVGEQPGDQEDRQGAPFVGPAGKVLTRALHEAGIEPGDTYVTNAVKHFKFEVVPERGKRRIHKSPSLRETAACKPWLEAELRLVDPEVIVALGATAGKALLGSSFRVTKQRGALLPLPGHEERGECLVATIHPSAVLRADDREALYAGLVSDLRMAARALR</sequence>
<gene>
    <name evidence="11" type="ORF">GCM10010393_40960</name>
</gene>